<feature type="domain" description="DNA polymerase III delta N-terminal" evidence="9">
    <location>
        <begin position="19"/>
        <end position="143"/>
    </location>
</feature>
<evidence type="ECO:0000256" key="7">
    <source>
        <dbReference type="ARBA" id="ARBA00034754"/>
    </source>
</evidence>
<dbReference type="InterPro" id="IPR008921">
    <property type="entry name" value="DNA_pol3_clamp-load_cplx_C"/>
</dbReference>
<comment type="similarity">
    <text evidence="7">Belongs to the DNA polymerase HolA subunit family.</text>
</comment>
<keyword evidence="6" id="KW-0239">DNA-directed DNA polymerase</keyword>
<organism evidence="11 12">
    <name type="scientific">Paenibacillus turicensis</name>
    <dbReference type="NCBI Taxonomy" id="160487"/>
    <lineage>
        <taxon>Bacteria</taxon>
        <taxon>Bacillati</taxon>
        <taxon>Bacillota</taxon>
        <taxon>Bacilli</taxon>
        <taxon>Bacillales</taxon>
        <taxon>Paenibacillaceae</taxon>
        <taxon>Paenibacillus</taxon>
    </lineage>
</organism>
<keyword evidence="4 11" id="KW-0548">Nucleotidyltransferase</keyword>
<dbReference type="PANTHER" id="PTHR34388:SF1">
    <property type="entry name" value="DNA POLYMERASE III SUBUNIT DELTA"/>
    <property type="match status" value="1"/>
</dbReference>
<dbReference type="InterPro" id="IPR048466">
    <property type="entry name" value="DNA_pol3_delta-like_C"/>
</dbReference>
<comment type="caution">
    <text evidence="11">The sequence shown here is derived from an EMBL/GenBank/DDBJ whole genome shotgun (WGS) entry which is preliminary data.</text>
</comment>
<evidence type="ECO:0000256" key="4">
    <source>
        <dbReference type="ARBA" id="ARBA00022695"/>
    </source>
</evidence>
<feature type="domain" description="DNA polymerase III delta subunit-like C-terminal" evidence="10">
    <location>
        <begin position="217"/>
        <end position="336"/>
    </location>
</feature>
<dbReference type="NCBIfam" id="TIGR01128">
    <property type="entry name" value="holA"/>
    <property type="match status" value="1"/>
</dbReference>
<keyword evidence="12" id="KW-1185">Reference proteome</keyword>
<dbReference type="GO" id="GO:0003887">
    <property type="term" value="F:DNA-directed DNA polymerase activity"/>
    <property type="evidence" value="ECO:0007669"/>
    <property type="project" value="UniProtKB-EC"/>
</dbReference>
<dbReference type="InterPro" id="IPR005790">
    <property type="entry name" value="DNA_polIII_delta"/>
</dbReference>
<protein>
    <recommendedName>
        <fullName evidence="2">DNA polymerase III subunit delta</fullName>
        <ecNumber evidence="1">2.7.7.7</ecNumber>
    </recommendedName>
</protein>
<dbReference type="Proteomes" id="UP001519272">
    <property type="component" value="Unassembled WGS sequence"/>
</dbReference>
<dbReference type="SUPFAM" id="SSF48019">
    <property type="entry name" value="post-AAA+ oligomerization domain-like"/>
    <property type="match status" value="1"/>
</dbReference>
<dbReference type="EC" id="2.7.7.7" evidence="1"/>
<comment type="catalytic activity">
    <reaction evidence="8">
        <text>DNA(n) + a 2'-deoxyribonucleoside 5'-triphosphate = DNA(n+1) + diphosphate</text>
        <dbReference type="Rhea" id="RHEA:22508"/>
        <dbReference type="Rhea" id="RHEA-COMP:17339"/>
        <dbReference type="Rhea" id="RHEA-COMP:17340"/>
        <dbReference type="ChEBI" id="CHEBI:33019"/>
        <dbReference type="ChEBI" id="CHEBI:61560"/>
        <dbReference type="ChEBI" id="CHEBI:173112"/>
        <dbReference type="EC" id="2.7.7.7"/>
    </reaction>
</comment>
<dbReference type="InterPro" id="IPR027417">
    <property type="entry name" value="P-loop_NTPase"/>
</dbReference>
<evidence type="ECO:0000256" key="1">
    <source>
        <dbReference type="ARBA" id="ARBA00012417"/>
    </source>
</evidence>
<accession>A0ABS4FNW0</accession>
<evidence type="ECO:0000256" key="8">
    <source>
        <dbReference type="ARBA" id="ARBA00049244"/>
    </source>
</evidence>
<evidence type="ECO:0000256" key="5">
    <source>
        <dbReference type="ARBA" id="ARBA00022705"/>
    </source>
</evidence>
<dbReference type="SUPFAM" id="SSF52540">
    <property type="entry name" value="P-loop containing nucleoside triphosphate hydrolases"/>
    <property type="match status" value="1"/>
</dbReference>
<evidence type="ECO:0000313" key="11">
    <source>
        <dbReference type="EMBL" id="MBP1904266.1"/>
    </source>
</evidence>
<proteinExistence type="inferred from homology"/>
<gene>
    <name evidence="11" type="ORF">J2Z32_000883</name>
</gene>
<name>A0ABS4FNW0_9BACL</name>
<keyword evidence="3 11" id="KW-0808">Transferase</keyword>
<dbReference type="Gene3D" id="3.40.50.300">
    <property type="entry name" value="P-loop containing nucleotide triphosphate hydrolases"/>
    <property type="match status" value="1"/>
</dbReference>
<evidence type="ECO:0000256" key="2">
    <source>
        <dbReference type="ARBA" id="ARBA00017703"/>
    </source>
</evidence>
<dbReference type="InterPro" id="IPR010372">
    <property type="entry name" value="DNA_pol3_delta_N"/>
</dbReference>
<keyword evidence="5" id="KW-0235">DNA replication</keyword>
<dbReference type="Gene3D" id="1.20.272.10">
    <property type="match status" value="1"/>
</dbReference>
<dbReference type="Pfam" id="PF21694">
    <property type="entry name" value="DNA_pol3_delta_C"/>
    <property type="match status" value="1"/>
</dbReference>
<evidence type="ECO:0000259" key="10">
    <source>
        <dbReference type="Pfam" id="PF21694"/>
    </source>
</evidence>
<evidence type="ECO:0000256" key="3">
    <source>
        <dbReference type="ARBA" id="ARBA00022679"/>
    </source>
</evidence>
<dbReference type="Gene3D" id="1.10.8.60">
    <property type="match status" value="1"/>
</dbReference>
<dbReference type="RefSeq" id="WP_210087953.1">
    <property type="nucleotide sequence ID" value="NZ_JAGGKG010000003.1"/>
</dbReference>
<dbReference type="EMBL" id="JAGGKG010000003">
    <property type="protein sequence ID" value="MBP1904266.1"/>
    <property type="molecule type" value="Genomic_DNA"/>
</dbReference>
<dbReference type="Pfam" id="PF06144">
    <property type="entry name" value="DNA_pol3_delta"/>
    <property type="match status" value="1"/>
</dbReference>
<reference evidence="11 12" key="1">
    <citation type="submission" date="2021-03" db="EMBL/GenBank/DDBJ databases">
        <title>Genomic Encyclopedia of Type Strains, Phase IV (KMG-IV): sequencing the most valuable type-strain genomes for metagenomic binning, comparative biology and taxonomic classification.</title>
        <authorList>
            <person name="Goeker M."/>
        </authorList>
    </citation>
    <scope>NUCLEOTIDE SEQUENCE [LARGE SCALE GENOMIC DNA]</scope>
    <source>
        <strain evidence="11 12">DSM 14349</strain>
    </source>
</reference>
<evidence type="ECO:0000313" key="12">
    <source>
        <dbReference type="Proteomes" id="UP001519272"/>
    </source>
</evidence>
<dbReference type="PANTHER" id="PTHR34388">
    <property type="entry name" value="DNA POLYMERASE III SUBUNIT DELTA"/>
    <property type="match status" value="1"/>
</dbReference>
<evidence type="ECO:0000256" key="6">
    <source>
        <dbReference type="ARBA" id="ARBA00022932"/>
    </source>
</evidence>
<evidence type="ECO:0000259" key="9">
    <source>
        <dbReference type="Pfam" id="PF06144"/>
    </source>
</evidence>
<sequence>MDVKTALKQVQSGKVLPIYVCFGTEKYQLNQFIKRLQDTVVDQDGRDFGLANYDLAETPVEMVIEEAEMLPFLVPQKLIVVRDSSVFTAGKDNQKIAHNIDALIAYMNNPAPHSVIVFVVNAEKLDERKKIVKLMKGNDAVISFMPLSANDLITWVVAEAKARGCVIRQEAAQALIQASGVHMGGLASELDKLCLFVGQGQEIEVQAINQLVERNTEQNVFVMVEHIANLKLDQALNIFYELLKQREEPIKIVALIARQFRIMLQVKELSAQNYSQQQIASQLSLHPYGVKVAGEQARRFEASRLKQLLARLAQLDFEMKSGKMDKVLGLELFLLHLAA</sequence>